<dbReference type="PROSITE" id="PS50026">
    <property type="entry name" value="EGF_3"/>
    <property type="match status" value="1"/>
</dbReference>
<dbReference type="InterPro" id="IPR000742">
    <property type="entry name" value="EGF"/>
</dbReference>
<dbReference type="PROSITE" id="PS00022">
    <property type="entry name" value="EGF_1"/>
    <property type="match status" value="2"/>
</dbReference>
<dbReference type="Proteomes" id="UP000019763">
    <property type="component" value="Unassembled WGS sequence"/>
</dbReference>
<evidence type="ECO:0000256" key="3">
    <source>
        <dbReference type="PROSITE-ProRule" id="PRU00076"/>
    </source>
</evidence>
<keyword evidence="5" id="KW-1133">Transmembrane helix</keyword>
<dbReference type="VEuPathDB" id="CryptoDB:GNI_073180"/>
<keyword evidence="1" id="KW-0732">Signal</keyword>
<feature type="transmembrane region" description="Helical" evidence="5">
    <location>
        <begin position="471"/>
        <end position="490"/>
    </location>
</feature>
<keyword evidence="2 3" id="KW-1015">Disulfide bond</keyword>
<dbReference type="AlphaFoldDB" id="A0A023B770"/>
<feature type="domain" description="EGF-like" evidence="6">
    <location>
        <begin position="170"/>
        <end position="211"/>
    </location>
</feature>
<dbReference type="PANTHER" id="PTHR14949">
    <property type="entry name" value="EGF-LIKE-DOMAIN, MULTIPLE 7, 8"/>
    <property type="match status" value="1"/>
</dbReference>
<reference evidence="7" key="1">
    <citation type="submission" date="2013-12" db="EMBL/GenBank/DDBJ databases">
        <authorList>
            <person name="Omoto C.K."/>
            <person name="Sibley D."/>
            <person name="Venepally P."/>
            <person name="Hadjithomas M."/>
            <person name="Karamycheva S."/>
            <person name="Brunk B."/>
            <person name="Roos D."/>
            <person name="Caler E."/>
            <person name="Lorenzi H."/>
        </authorList>
    </citation>
    <scope>NUCLEOTIDE SEQUENCE</scope>
</reference>
<organism evidence="7 8">
    <name type="scientific">Gregarina niphandrodes</name>
    <name type="common">Septate eugregarine</name>
    <dbReference type="NCBI Taxonomy" id="110365"/>
    <lineage>
        <taxon>Eukaryota</taxon>
        <taxon>Sar</taxon>
        <taxon>Alveolata</taxon>
        <taxon>Apicomplexa</taxon>
        <taxon>Conoidasida</taxon>
        <taxon>Gregarinasina</taxon>
        <taxon>Eugregarinorida</taxon>
        <taxon>Gregarinidae</taxon>
        <taxon>Gregarina</taxon>
    </lineage>
</organism>
<name>A0A023B770_GRENI</name>
<gene>
    <name evidence="7" type="ORF">GNI_073180</name>
</gene>
<sequence>MECFGVCVRVVKSPKLPVRVNSGCNRHKTLYFVAGDWLYRIGGCDRQAFHCYTDLFRTDLRKLVEESTTTTEEKSSVAGLTPSADTLPTVDWVLVKEDLTVGLYHYGGNAVRLSRDSVLVIGSPIANHEPLAYVIRLDSVTGCQNIKTATAAADDGKPTVCTPCADSTRLGYDCELSELRVAYDGVCNHHGDLDPLHRCVCFKGFYGAHCQLGAADCDCHGRGSCDAKSTCRCDAGWTGESCQIPLTCPRNCCNRGVCQDSICHCQDPYVSSSCLLTQDDIVAFRRDRLQIIDDVQSYLNALTSSALNSTTRSTSAGEPSSDEAFRKLLLEAKAVAETSISNPDHVENYFVTDASCSFATPQAVDVPAQQYSQTATALNLVQPLGGLIASGQTASQQLGYDVYAAMLAHQETQLAQRAAEMKQAQKQTSQTSVDSTTGIGATGQGATGQGQGTTGTYEDVFLTQQKIRYPYMHGFLALTLSFGLVVAMYLTTTPRQHY</sequence>
<dbReference type="GeneID" id="22912682"/>
<keyword evidence="5 7" id="KW-0812">Transmembrane</keyword>
<evidence type="ECO:0000313" key="7">
    <source>
        <dbReference type="EMBL" id="EZG67010.1"/>
    </source>
</evidence>
<comment type="caution">
    <text evidence="3">Lacks conserved residue(s) required for the propagation of feature annotation.</text>
</comment>
<protein>
    <submittedName>
        <fullName evidence="7">Transmembrane protein</fullName>
    </submittedName>
</protein>
<feature type="compositionally biased region" description="Gly residues" evidence="4">
    <location>
        <begin position="440"/>
        <end position="452"/>
    </location>
</feature>
<evidence type="ECO:0000256" key="2">
    <source>
        <dbReference type="ARBA" id="ARBA00023157"/>
    </source>
</evidence>
<dbReference type="OrthoDB" id="407380at2759"/>
<dbReference type="PANTHER" id="PTHR14949:SF56">
    <property type="entry name" value="EGF-LIKE-DOMAIN, MULTIPLE 7"/>
    <property type="match status" value="1"/>
</dbReference>
<dbReference type="eggNOG" id="KOG1225">
    <property type="taxonomic scope" value="Eukaryota"/>
</dbReference>
<evidence type="ECO:0000256" key="1">
    <source>
        <dbReference type="ARBA" id="ARBA00022729"/>
    </source>
</evidence>
<dbReference type="Gene3D" id="2.10.25.10">
    <property type="entry name" value="Laminin"/>
    <property type="match status" value="1"/>
</dbReference>
<dbReference type="PROSITE" id="PS01186">
    <property type="entry name" value="EGF_2"/>
    <property type="match status" value="2"/>
</dbReference>
<evidence type="ECO:0000313" key="8">
    <source>
        <dbReference type="Proteomes" id="UP000019763"/>
    </source>
</evidence>
<feature type="region of interest" description="Disordered" evidence="4">
    <location>
        <begin position="426"/>
        <end position="452"/>
    </location>
</feature>
<dbReference type="RefSeq" id="XP_011130397.1">
    <property type="nucleotide sequence ID" value="XM_011132095.1"/>
</dbReference>
<keyword evidence="8" id="KW-1185">Reference proteome</keyword>
<feature type="compositionally biased region" description="Polar residues" evidence="4">
    <location>
        <begin position="426"/>
        <end position="435"/>
    </location>
</feature>
<proteinExistence type="predicted"/>
<accession>A0A023B770</accession>
<keyword evidence="3" id="KW-0245">EGF-like domain</keyword>
<dbReference type="InterPro" id="IPR050969">
    <property type="entry name" value="Dev_Signal_Modulators"/>
</dbReference>
<dbReference type="EMBL" id="AFNH02000548">
    <property type="protein sequence ID" value="EZG67010.1"/>
    <property type="molecule type" value="Genomic_DNA"/>
</dbReference>
<feature type="disulfide bond" evidence="3">
    <location>
        <begin position="201"/>
        <end position="210"/>
    </location>
</feature>
<evidence type="ECO:0000259" key="6">
    <source>
        <dbReference type="PROSITE" id="PS50026"/>
    </source>
</evidence>
<comment type="caution">
    <text evidence="7">The sequence shown here is derived from an EMBL/GenBank/DDBJ whole genome shotgun (WGS) entry which is preliminary data.</text>
</comment>
<keyword evidence="5" id="KW-0472">Membrane</keyword>
<evidence type="ECO:0000256" key="4">
    <source>
        <dbReference type="SAM" id="MobiDB-lite"/>
    </source>
</evidence>
<evidence type="ECO:0000256" key="5">
    <source>
        <dbReference type="SAM" id="Phobius"/>
    </source>
</evidence>